<proteinExistence type="inferred from homology"/>
<dbReference type="Proteomes" id="UP001500767">
    <property type="component" value="Unassembled WGS sequence"/>
</dbReference>
<evidence type="ECO:0000256" key="14">
    <source>
        <dbReference type="SAM" id="Phobius"/>
    </source>
</evidence>
<evidence type="ECO:0000256" key="11">
    <source>
        <dbReference type="ARBA" id="ARBA00023303"/>
    </source>
</evidence>
<dbReference type="PANTHER" id="PTHR31462">
    <property type="entry name" value="ENDOSOMAL/LYSOSOMAL POTASSIUM CHANNEL TMEM175"/>
    <property type="match status" value="1"/>
</dbReference>
<evidence type="ECO:0000256" key="1">
    <source>
        <dbReference type="ARBA" id="ARBA00004141"/>
    </source>
</evidence>
<comment type="catalytic activity">
    <reaction evidence="12">
        <text>K(+)(in) = K(+)(out)</text>
        <dbReference type="Rhea" id="RHEA:29463"/>
        <dbReference type="ChEBI" id="CHEBI:29103"/>
    </reaction>
</comment>
<keyword evidence="9" id="KW-0406">Ion transport</keyword>
<keyword evidence="10 14" id="KW-0472">Membrane</keyword>
<comment type="subcellular location">
    <subcellularLocation>
        <location evidence="1">Membrane</location>
        <topology evidence="1">Multi-pass membrane protein</topology>
    </subcellularLocation>
</comment>
<sequence length="230" mass="25217">MSWRVSRATRPTDSSERLVFFTDAVVAIALTLLVLPLVDLVPEARSSGLDLEDLLRENLGELGSFLLSFAVISRFWWAHHQLFRHVSRLSGPLVAWNLLWMFSIVFLPWPTAIITAYEPSTGTVLLYVGTLVVTSASLTMLAVTVHRDAALSVGRDRETRDEVLGSATSLGALLVALVLGSLFPGPVNYKALLLLFLSGPVEHLVKRSWSRHPGPVDGPDRPPETAADVR</sequence>
<evidence type="ECO:0000256" key="10">
    <source>
        <dbReference type="ARBA" id="ARBA00023136"/>
    </source>
</evidence>
<keyword evidence="3" id="KW-0813">Transport</keyword>
<dbReference type="Pfam" id="PF06736">
    <property type="entry name" value="TMEM175"/>
    <property type="match status" value="1"/>
</dbReference>
<evidence type="ECO:0000256" key="12">
    <source>
        <dbReference type="ARBA" id="ARBA00034430"/>
    </source>
</evidence>
<feature type="transmembrane region" description="Helical" evidence="14">
    <location>
        <begin position="123"/>
        <end position="143"/>
    </location>
</feature>
<evidence type="ECO:0000256" key="9">
    <source>
        <dbReference type="ARBA" id="ARBA00023065"/>
    </source>
</evidence>
<dbReference type="EMBL" id="BAAAYR010000001">
    <property type="protein sequence ID" value="GAA3558886.1"/>
    <property type="molecule type" value="Genomic_DNA"/>
</dbReference>
<evidence type="ECO:0000256" key="2">
    <source>
        <dbReference type="ARBA" id="ARBA00006920"/>
    </source>
</evidence>
<dbReference type="RefSeq" id="WP_204911726.1">
    <property type="nucleotide sequence ID" value="NZ_BAAAYR010000001.1"/>
</dbReference>
<feature type="transmembrane region" description="Helical" evidence="14">
    <location>
        <begin position="20"/>
        <end position="38"/>
    </location>
</feature>
<feature type="transmembrane region" description="Helical" evidence="14">
    <location>
        <begin position="58"/>
        <end position="77"/>
    </location>
</feature>
<keyword evidence="11" id="KW-0407">Ion channel</keyword>
<evidence type="ECO:0000313" key="15">
    <source>
        <dbReference type="EMBL" id="GAA3558886.1"/>
    </source>
</evidence>
<comment type="similarity">
    <text evidence="2">Belongs to the TMEM175 family.</text>
</comment>
<feature type="region of interest" description="Disordered" evidence="13">
    <location>
        <begin position="209"/>
        <end position="230"/>
    </location>
</feature>
<keyword evidence="6" id="KW-0631">Potassium channel</keyword>
<keyword evidence="16" id="KW-1185">Reference proteome</keyword>
<protein>
    <submittedName>
        <fullName evidence="15">TMEM175 family protein</fullName>
    </submittedName>
</protein>
<organism evidence="15 16">
    <name type="scientific">Microlunatus spumicola</name>
    <dbReference type="NCBI Taxonomy" id="81499"/>
    <lineage>
        <taxon>Bacteria</taxon>
        <taxon>Bacillati</taxon>
        <taxon>Actinomycetota</taxon>
        <taxon>Actinomycetes</taxon>
        <taxon>Propionibacteriales</taxon>
        <taxon>Propionibacteriaceae</taxon>
        <taxon>Microlunatus</taxon>
    </lineage>
</organism>
<dbReference type="InterPro" id="IPR010617">
    <property type="entry name" value="TMEM175-like"/>
</dbReference>
<feature type="transmembrane region" description="Helical" evidence="14">
    <location>
        <begin position="163"/>
        <end position="183"/>
    </location>
</feature>
<evidence type="ECO:0000256" key="13">
    <source>
        <dbReference type="SAM" id="MobiDB-lite"/>
    </source>
</evidence>
<accession>A0ABP6X1Q8</accession>
<keyword evidence="7" id="KW-0630">Potassium</keyword>
<evidence type="ECO:0000256" key="7">
    <source>
        <dbReference type="ARBA" id="ARBA00022958"/>
    </source>
</evidence>
<evidence type="ECO:0000256" key="3">
    <source>
        <dbReference type="ARBA" id="ARBA00022448"/>
    </source>
</evidence>
<evidence type="ECO:0000313" key="16">
    <source>
        <dbReference type="Proteomes" id="UP001500767"/>
    </source>
</evidence>
<evidence type="ECO:0000256" key="8">
    <source>
        <dbReference type="ARBA" id="ARBA00022989"/>
    </source>
</evidence>
<evidence type="ECO:0000256" key="4">
    <source>
        <dbReference type="ARBA" id="ARBA00022538"/>
    </source>
</evidence>
<comment type="caution">
    <text evidence="15">The sequence shown here is derived from an EMBL/GenBank/DDBJ whole genome shotgun (WGS) entry which is preliminary data.</text>
</comment>
<evidence type="ECO:0000256" key="5">
    <source>
        <dbReference type="ARBA" id="ARBA00022692"/>
    </source>
</evidence>
<keyword evidence="4" id="KW-0633">Potassium transport</keyword>
<keyword evidence="5 14" id="KW-0812">Transmembrane</keyword>
<feature type="compositionally biased region" description="Basic and acidic residues" evidence="13">
    <location>
        <begin position="218"/>
        <end position="230"/>
    </location>
</feature>
<keyword evidence="8 14" id="KW-1133">Transmembrane helix</keyword>
<evidence type="ECO:0000256" key="6">
    <source>
        <dbReference type="ARBA" id="ARBA00022826"/>
    </source>
</evidence>
<reference evidence="16" key="1">
    <citation type="journal article" date="2019" name="Int. J. Syst. Evol. Microbiol.">
        <title>The Global Catalogue of Microorganisms (GCM) 10K type strain sequencing project: providing services to taxonomists for standard genome sequencing and annotation.</title>
        <authorList>
            <consortium name="The Broad Institute Genomics Platform"/>
            <consortium name="The Broad Institute Genome Sequencing Center for Infectious Disease"/>
            <person name="Wu L."/>
            <person name="Ma J."/>
        </authorList>
    </citation>
    <scope>NUCLEOTIDE SEQUENCE [LARGE SCALE GENOMIC DNA]</scope>
    <source>
        <strain evidence="16">JCM 16540</strain>
    </source>
</reference>
<gene>
    <name evidence="15" type="ORF">GCM10022197_12790</name>
</gene>
<name>A0ABP6X1Q8_9ACTN</name>
<feature type="transmembrane region" description="Helical" evidence="14">
    <location>
        <begin position="98"/>
        <end position="117"/>
    </location>
</feature>
<dbReference type="PANTHER" id="PTHR31462:SF5">
    <property type="entry name" value="ENDOSOMAL_LYSOSOMAL PROTON CHANNEL TMEM175"/>
    <property type="match status" value="1"/>
</dbReference>